<evidence type="ECO:0000313" key="2">
    <source>
        <dbReference type="EMBL" id="RKD22969.1"/>
    </source>
</evidence>
<name>A0A419SGR0_9BACL</name>
<dbReference type="RefSeq" id="WP_120190460.1">
    <property type="nucleotide sequence ID" value="NZ_MCHY01000009.1"/>
</dbReference>
<dbReference type="EMBL" id="MCHY01000009">
    <property type="protein sequence ID" value="RKD22969.1"/>
    <property type="molecule type" value="Genomic_DNA"/>
</dbReference>
<dbReference type="InterPro" id="IPR046273">
    <property type="entry name" value="DUF6306"/>
</dbReference>
<sequence>MSQIVDQLNEMLEAEKAGVETMAFFLEKDPTNELYKEVKNDEAWACAGLIQSVKREGGKISTGKGDFAYKVKALTTIEEQIELLVRGQTWVVRRIDRALDSPMSDETRAFLLEMREKHLVNNDKVEAYGANNA</sequence>
<reference evidence="2 3" key="1">
    <citation type="submission" date="2016-08" db="EMBL/GenBank/DDBJ databases">
        <title>Novel Firmicute Genomes.</title>
        <authorList>
            <person name="Poppleton D.I."/>
            <person name="Gribaldo S."/>
        </authorList>
    </citation>
    <scope>NUCLEOTIDE SEQUENCE [LARGE SCALE GENOMIC DNA]</scope>
    <source>
        <strain evidence="2 3">RAOx-1</strain>
    </source>
</reference>
<accession>A0A419SGR0</accession>
<dbReference type="AlphaFoldDB" id="A0A419SGR0"/>
<dbReference type="OrthoDB" id="9799092at2"/>
<gene>
    <name evidence="2" type="ORF">BEP19_12115</name>
</gene>
<dbReference type="Pfam" id="PF19825">
    <property type="entry name" value="DUF6306"/>
    <property type="match status" value="1"/>
</dbReference>
<comment type="caution">
    <text evidence="2">The sequence shown here is derived from an EMBL/GenBank/DDBJ whole genome shotgun (WGS) entry which is preliminary data.</text>
</comment>
<evidence type="ECO:0000259" key="1">
    <source>
        <dbReference type="Pfam" id="PF19825"/>
    </source>
</evidence>
<organism evidence="2 3">
    <name type="scientific">Ammoniphilus oxalaticus</name>
    <dbReference type="NCBI Taxonomy" id="66863"/>
    <lineage>
        <taxon>Bacteria</taxon>
        <taxon>Bacillati</taxon>
        <taxon>Bacillota</taxon>
        <taxon>Bacilli</taxon>
        <taxon>Bacillales</taxon>
        <taxon>Paenibacillaceae</taxon>
        <taxon>Aneurinibacillus group</taxon>
        <taxon>Ammoniphilus</taxon>
    </lineage>
</organism>
<dbReference type="Proteomes" id="UP000284219">
    <property type="component" value="Unassembled WGS sequence"/>
</dbReference>
<evidence type="ECO:0000313" key="3">
    <source>
        <dbReference type="Proteomes" id="UP000284219"/>
    </source>
</evidence>
<proteinExistence type="predicted"/>
<keyword evidence="3" id="KW-1185">Reference proteome</keyword>
<feature type="domain" description="DUF6306" evidence="1">
    <location>
        <begin position="3"/>
        <end position="123"/>
    </location>
</feature>
<protein>
    <recommendedName>
        <fullName evidence="1">DUF6306 domain-containing protein</fullName>
    </recommendedName>
</protein>